<organism evidence="2 3">
    <name type="scientific">Blastopirellula marina</name>
    <dbReference type="NCBI Taxonomy" id="124"/>
    <lineage>
        <taxon>Bacteria</taxon>
        <taxon>Pseudomonadati</taxon>
        <taxon>Planctomycetota</taxon>
        <taxon>Planctomycetia</taxon>
        <taxon>Pirellulales</taxon>
        <taxon>Pirellulaceae</taxon>
        <taxon>Blastopirellula</taxon>
    </lineage>
</organism>
<protein>
    <submittedName>
        <fullName evidence="2">Appr-1-p processing protein</fullName>
    </submittedName>
</protein>
<proteinExistence type="predicted"/>
<dbReference type="OrthoDB" id="9780211at2"/>
<name>A0A2S8FAR5_9BACT</name>
<evidence type="ECO:0000313" key="2">
    <source>
        <dbReference type="EMBL" id="PQO29239.1"/>
    </source>
</evidence>
<gene>
    <name evidence="2" type="ORF">C5Y96_15955</name>
</gene>
<dbReference type="SMART" id="SM00506">
    <property type="entry name" value="A1pp"/>
    <property type="match status" value="1"/>
</dbReference>
<sequence length="213" mass="23582">MKITLCAIDARLTEAWQEACGDLDFVEVYRGSILDLRCDAVVSPANSFGFMDGGIDALYTSHFGFPLQQRLQELICQRHHGELLVGAAEIVDTDDQRIPFLIAAPTMRVPTILKDSINPYLAARAALLLVREGFFPSGMLIGERIRDGVKSIAFPGLGTGVGRVAPEICARQVRQAINEVVLGQHTFPTSWLDAQIRHQKMFTDRIRDLQSDS</sequence>
<reference evidence="2 3" key="1">
    <citation type="submission" date="2018-02" db="EMBL/GenBank/DDBJ databases">
        <title>Comparative genomes isolates from brazilian mangrove.</title>
        <authorList>
            <person name="Araujo J.E."/>
            <person name="Taketani R.G."/>
            <person name="Silva M.C.P."/>
            <person name="Loureco M.V."/>
            <person name="Andreote F.D."/>
        </authorList>
    </citation>
    <scope>NUCLEOTIDE SEQUENCE [LARGE SCALE GENOMIC DNA]</scope>
    <source>
        <strain evidence="2 3">HEX-2 MGV</strain>
    </source>
</reference>
<dbReference type="PROSITE" id="PS51154">
    <property type="entry name" value="MACRO"/>
    <property type="match status" value="1"/>
</dbReference>
<evidence type="ECO:0000259" key="1">
    <source>
        <dbReference type="PROSITE" id="PS51154"/>
    </source>
</evidence>
<dbReference type="SUPFAM" id="SSF52949">
    <property type="entry name" value="Macro domain-like"/>
    <property type="match status" value="1"/>
</dbReference>
<comment type="caution">
    <text evidence="2">The sequence shown here is derived from an EMBL/GenBank/DDBJ whole genome shotgun (WGS) entry which is preliminary data.</text>
</comment>
<dbReference type="Proteomes" id="UP000240009">
    <property type="component" value="Unassembled WGS sequence"/>
</dbReference>
<dbReference type="InterPro" id="IPR002589">
    <property type="entry name" value="Macro_dom"/>
</dbReference>
<feature type="domain" description="Macro" evidence="1">
    <location>
        <begin position="13"/>
        <end position="213"/>
    </location>
</feature>
<dbReference type="InterPro" id="IPR043472">
    <property type="entry name" value="Macro_dom-like"/>
</dbReference>
<dbReference type="Pfam" id="PF01661">
    <property type="entry name" value="Macro"/>
    <property type="match status" value="1"/>
</dbReference>
<dbReference type="RefSeq" id="WP_105355302.1">
    <property type="nucleotide sequence ID" value="NZ_PUIA01000042.1"/>
</dbReference>
<dbReference type="EMBL" id="PUIA01000042">
    <property type="protein sequence ID" value="PQO29239.1"/>
    <property type="molecule type" value="Genomic_DNA"/>
</dbReference>
<evidence type="ECO:0000313" key="3">
    <source>
        <dbReference type="Proteomes" id="UP000240009"/>
    </source>
</evidence>
<accession>A0A2S8FAR5</accession>
<dbReference type="Gene3D" id="3.40.220.10">
    <property type="entry name" value="Leucine Aminopeptidase, subunit E, domain 1"/>
    <property type="match status" value="1"/>
</dbReference>
<dbReference type="AlphaFoldDB" id="A0A2S8FAR5"/>